<evidence type="ECO:0000256" key="1">
    <source>
        <dbReference type="SAM" id="Phobius"/>
    </source>
</evidence>
<dbReference type="Pfam" id="PF00581">
    <property type="entry name" value="Rhodanese"/>
    <property type="match status" value="1"/>
</dbReference>
<dbReference type="EMBL" id="MUYU01000015">
    <property type="protein sequence ID" value="OOS23668.1"/>
    <property type="molecule type" value="Genomic_DNA"/>
</dbReference>
<name>A0A1T0CMU1_9GAMM</name>
<organism evidence="3 4">
    <name type="scientific">Moraxella pluranimalium</name>
    <dbReference type="NCBI Taxonomy" id="470453"/>
    <lineage>
        <taxon>Bacteria</taxon>
        <taxon>Pseudomonadati</taxon>
        <taxon>Pseudomonadota</taxon>
        <taxon>Gammaproteobacteria</taxon>
        <taxon>Moraxellales</taxon>
        <taxon>Moraxellaceae</taxon>
        <taxon>Moraxella</taxon>
    </lineage>
</organism>
<dbReference type="STRING" id="470453.B0680_06875"/>
<gene>
    <name evidence="3" type="ORF">B0680_06875</name>
</gene>
<keyword evidence="1" id="KW-1133">Transmembrane helix</keyword>
<dbReference type="SUPFAM" id="SSF52821">
    <property type="entry name" value="Rhodanese/Cell cycle control phosphatase"/>
    <property type="match status" value="1"/>
</dbReference>
<dbReference type="InterPro" id="IPR001763">
    <property type="entry name" value="Rhodanese-like_dom"/>
</dbReference>
<accession>A0A1T0CMU1</accession>
<keyword evidence="4" id="KW-1185">Reference proteome</keyword>
<evidence type="ECO:0000313" key="3">
    <source>
        <dbReference type="EMBL" id="OOS23668.1"/>
    </source>
</evidence>
<feature type="domain" description="Rhodanese" evidence="2">
    <location>
        <begin position="47"/>
        <end position="133"/>
    </location>
</feature>
<feature type="transmembrane region" description="Helical" evidence="1">
    <location>
        <begin position="12"/>
        <end position="28"/>
    </location>
</feature>
<sequence>MERWFEFVGNHPFLFGLLIVLAIAFFAIEGKRSGRKVPPSEVGLLVNNHNARIIDIRPANKFAQGHITGSENIPFTELKNRLAELQGIEVPVIIVCDIGIQAGAAVQLIARPNFMRLEGGIQGYQAAGLPLVGAKKK</sequence>
<dbReference type="Proteomes" id="UP000189800">
    <property type="component" value="Unassembled WGS sequence"/>
</dbReference>
<dbReference type="SMART" id="SM00450">
    <property type="entry name" value="RHOD"/>
    <property type="match status" value="1"/>
</dbReference>
<dbReference type="Gene3D" id="3.40.250.10">
    <property type="entry name" value="Rhodanese-like domain"/>
    <property type="match status" value="1"/>
</dbReference>
<reference evidence="3 4" key="1">
    <citation type="submission" date="2017-02" db="EMBL/GenBank/DDBJ databases">
        <title>Draft genome sequence of Moraxella pluranimalium CCUG 54913T type strain.</title>
        <authorList>
            <person name="Salva-Serra F."/>
            <person name="Engstrom-Jakobsson H."/>
            <person name="Thorell K."/>
            <person name="Jaen-Luchoro D."/>
            <person name="Gonzales-Siles L."/>
            <person name="Karlsson R."/>
            <person name="Yazdan S."/>
            <person name="Boulund F."/>
            <person name="Johnning A."/>
            <person name="Engstrand L."/>
            <person name="Kristiansson E."/>
            <person name="Moore E."/>
        </authorList>
    </citation>
    <scope>NUCLEOTIDE SEQUENCE [LARGE SCALE GENOMIC DNA]</scope>
    <source>
        <strain evidence="3 4">CCUG 54913</strain>
    </source>
</reference>
<evidence type="ECO:0000313" key="4">
    <source>
        <dbReference type="Proteomes" id="UP000189800"/>
    </source>
</evidence>
<comment type="caution">
    <text evidence="3">The sequence shown here is derived from an EMBL/GenBank/DDBJ whole genome shotgun (WGS) entry which is preliminary data.</text>
</comment>
<keyword evidence="1" id="KW-0472">Membrane</keyword>
<dbReference type="InterPro" id="IPR036873">
    <property type="entry name" value="Rhodanese-like_dom_sf"/>
</dbReference>
<dbReference type="PROSITE" id="PS50206">
    <property type="entry name" value="RHODANESE_3"/>
    <property type="match status" value="1"/>
</dbReference>
<protein>
    <submittedName>
        <fullName evidence="3">Rhodanese</fullName>
    </submittedName>
</protein>
<dbReference type="InterPro" id="IPR050229">
    <property type="entry name" value="GlpE_sulfurtransferase"/>
</dbReference>
<dbReference type="OrthoDB" id="9808735at2"/>
<dbReference type="CDD" id="cd00158">
    <property type="entry name" value="RHOD"/>
    <property type="match status" value="1"/>
</dbReference>
<dbReference type="PANTHER" id="PTHR43031:SF18">
    <property type="entry name" value="RHODANESE-RELATED SULFURTRANSFERASES"/>
    <property type="match status" value="1"/>
</dbReference>
<evidence type="ECO:0000259" key="2">
    <source>
        <dbReference type="PROSITE" id="PS50206"/>
    </source>
</evidence>
<dbReference type="AlphaFoldDB" id="A0A1T0CMU1"/>
<dbReference type="PANTHER" id="PTHR43031">
    <property type="entry name" value="FAD-DEPENDENT OXIDOREDUCTASE"/>
    <property type="match status" value="1"/>
</dbReference>
<dbReference type="RefSeq" id="WP_078254349.1">
    <property type="nucleotide sequence ID" value="NZ_MUYU01000015.1"/>
</dbReference>
<keyword evidence="1" id="KW-0812">Transmembrane</keyword>
<proteinExistence type="predicted"/>